<feature type="compositionally biased region" description="Basic residues" evidence="1">
    <location>
        <begin position="216"/>
        <end position="228"/>
    </location>
</feature>
<dbReference type="EMBL" id="JBBWWR010000004">
    <property type="protein sequence ID" value="KAK8967919.1"/>
    <property type="molecule type" value="Genomic_DNA"/>
</dbReference>
<proteinExistence type="predicted"/>
<feature type="region of interest" description="Disordered" evidence="1">
    <location>
        <begin position="186"/>
        <end position="237"/>
    </location>
</feature>
<name>A0ABR2MUN5_9ASPA</name>
<evidence type="ECO:0000256" key="1">
    <source>
        <dbReference type="SAM" id="MobiDB-lite"/>
    </source>
</evidence>
<protein>
    <recommendedName>
        <fullName evidence="4">Zinc finger PHD-type domain-containing protein</fullName>
    </recommendedName>
</protein>
<dbReference type="PANTHER" id="PTHR34451:SF7">
    <property type="entry name" value="PHD FINGER FAMILY PROTEIN"/>
    <property type="match status" value="1"/>
</dbReference>
<gene>
    <name evidence="2" type="ORF">KSP40_PGU017192</name>
</gene>
<feature type="compositionally biased region" description="Basic and acidic residues" evidence="1">
    <location>
        <begin position="187"/>
        <end position="203"/>
    </location>
</feature>
<evidence type="ECO:0008006" key="4">
    <source>
        <dbReference type="Google" id="ProtNLM"/>
    </source>
</evidence>
<reference evidence="2 3" key="1">
    <citation type="journal article" date="2022" name="Nat. Plants">
        <title>Genomes of leafy and leafless Platanthera orchids illuminate the evolution of mycoheterotrophy.</title>
        <authorList>
            <person name="Li M.H."/>
            <person name="Liu K.W."/>
            <person name="Li Z."/>
            <person name="Lu H.C."/>
            <person name="Ye Q.L."/>
            <person name="Zhang D."/>
            <person name="Wang J.Y."/>
            <person name="Li Y.F."/>
            <person name="Zhong Z.M."/>
            <person name="Liu X."/>
            <person name="Yu X."/>
            <person name="Liu D.K."/>
            <person name="Tu X.D."/>
            <person name="Liu B."/>
            <person name="Hao Y."/>
            <person name="Liao X.Y."/>
            <person name="Jiang Y.T."/>
            <person name="Sun W.H."/>
            <person name="Chen J."/>
            <person name="Chen Y.Q."/>
            <person name="Ai Y."/>
            <person name="Zhai J.W."/>
            <person name="Wu S.S."/>
            <person name="Zhou Z."/>
            <person name="Hsiao Y.Y."/>
            <person name="Wu W.L."/>
            <person name="Chen Y.Y."/>
            <person name="Lin Y.F."/>
            <person name="Hsu J.L."/>
            <person name="Li C.Y."/>
            <person name="Wang Z.W."/>
            <person name="Zhao X."/>
            <person name="Zhong W.Y."/>
            <person name="Ma X.K."/>
            <person name="Ma L."/>
            <person name="Huang J."/>
            <person name="Chen G.Z."/>
            <person name="Huang M.Z."/>
            <person name="Huang L."/>
            <person name="Peng D.H."/>
            <person name="Luo Y.B."/>
            <person name="Zou S.Q."/>
            <person name="Chen S.P."/>
            <person name="Lan S."/>
            <person name="Tsai W.C."/>
            <person name="Van de Peer Y."/>
            <person name="Liu Z.J."/>
        </authorList>
    </citation>
    <scope>NUCLEOTIDE SEQUENCE [LARGE SCALE GENOMIC DNA]</scope>
    <source>
        <strain evidence="2">Lor288</strain>
    </source>
</reference>
<sequence>MMTAAEIFTANAVGAGRRCDSDLCPASNPWPIHHVGNRAAFRRLCTACVLRHHRGFFCSVCLEILDSPPLSGGISASADVYRCLRCPSAVHSWCVPAGAAPNYVCPICEDPEGFPYFSVGGNANRPRRLMDAAEARALLSASRIAAASMNRAAAAARAEAERKAKQAVAASKMAREMLERAMLVSKRGKDGMKEKENRNDGMKENSSSGRINGVLKVKKKKKKKKKKMALSFQSGLP</sequence>
<comment type="caution">
    <text evidence="2">The sequence shown here is derived from an EMBL/GenBank/DDBJ whole genome shotgun (WGS) entry which is preliminary data.</text>
</comment>
<evidence type="ECO:0000313" key="2">
    <source>
        <dbReference type="EMBL" id="KAK8967919.1"/>
    </source>
</evidence>
<accession>A0ABR2MUN5</accession>
<organism evidence="2 3">
    <name type="scientific">Platanthera guangdongensis</name>
    <dbReference type="NCBI Taxonomy" id="2320717"/>
    <lineage>
        <taxon>Eukaryota</taxon>
        <taxon>Viridiplantae</taxon>
        <taxon>Streptophyta</taxon>
        <taxon>Embryophyta</taxon>
        <taxon>Tracheophyta</taxon>
        <taxon>Spermatophyta</taxon>
        <taxon>Magnoliopsida</taxon>
        <taxon>Liliopsida</taxon>
        <taxon>Asparagales</taxon>
        <taxon>Orchidaceae</taxon>
        <taxon>Orchidoideae</taxon>
        <taxon>Orchideae</taxon>
        <taxon>Orchidinae</taxon>
        <taxon>Platanthera</taxon>
    </lineage>
</organism>
<dbReference type="Proteomes" id="UP001412067">
    <property type="component" value="Unassembled WGS sequence"/>
</dbReference>
<dbReference type="PANTHER" id="PTHR34451">
    <property type="entry name" value="PHD FINGER FAMILY PROTEIN"/>
    <property type="match status" value="1"/>
</dbReference>
<evidence type="ECO:0000313" key="3">
    <source>
        <dbReference type="Proteomes" id="UP001412067"/>
    </source>
</evidence>
<keyword evidence="3" id="KW-1185">Reference proteome</keyword>